<dbReference type="Gene3D" id="3.40.50.150">
    <property type="entry name" value="Vaccinia Virus protein VP39"/>
    <property type="match status" value="1"/>
</dbReference>
<comment type="caution">
    <text evidence="2">The sequence shown here is derived from an EMBL/GenBank/DDBJ whole genome shotgun (WGS) entry which is preliminary data.</text>
</comment>
<sequence length="315" mass="34761">MLFRAVETLFKFPPFFNFAVSQAREKIAQRGREIGVDFEGEVAALRGGTDWEWEMRGVRDADLAYPDYYTQPFHAYAQGNLCWEAALQVNAAAKSVHAPVMDPEGKLLDPEGDAQLRGSYTANMLRLMERAGASRRVKNAVDIGCATGLSTLELRSAFPDAQFTALDLSPHFLAVARHLQKQREAESGASEPVRFVHAAGEATGLPSETVDLVSCCLVMHELPRAATKNIIAEAHRVLRPGGTFAIMEMNPASPGFQRVFKNPFAYAAFKSTEPWLMEYISLDLLAELQQAGFDTVLQAESTPRHFTMVAVKHAL</sequence>
<keyword evidence="3" id="KW-1185">Reference proteome</keyword>
<dbReference type="InterPro" id="IPR050508">
    <property type="entry name" value="Methyltransf_Superfamily"/>
</dbReference>
<protein>
    <submittedName>
        <fullName evidence="2">S-adenosyl-L-methionine-dependent methyltransferase</fullName>
    </submittedName>
</protein>
<organism evidence="2 3">
    <name type="scientific">Coccomyxa subellipsoidea (strain C-169)</name>
    <name type="common">Green microalga</name>
    <dbReference type="NCBI Taxonomy" id="574566"/>
    <lineage>
        <taxon>Eukaryota</taxon>
        <taxon>Viridiplantae</taxon>
        <taxon>Chlorophyta</taxon>
        <taxon>core chlorophytes</taxon>
        <taxon>Trebouxiophyceae</taxon>
        <taxon>Trebouxiophyceae incertae sedis</taxon>
        <taxon>Coccomyxaceae</taxon>
        <taxon>Coccomyxa</taxon>
        <taxon>Coccomyxa subellipsoidea</taxon>
    </lineage>
</organism>
<dbReference type="InterPro" id="IPR029063">
    <property type="entry name" value="SAM-dependent_MTases_sf"/>
</dbReference>
<dbReference type="GO" id="GO:0008757">
    <property type="term" value="F:S-adenosylmethionine-dependent methyltransferase activity"/>
    <property type="evidence" value="ECO:0007669"/>
    <property type="project" value="InterPro"/>
</dbReference>
<name>I0ZAU4_COCSC</name>
<keyword evidence="2" id="KW-0808">Transferase</keyword>
<dbReference type="OrthoDB" id="2013972at2759"/>
<dbReference type="SUPFAM" id="SSF53335">
    <property type="entry name" value="S-adenosyl-L-methionine-dependent methyltransferases"/>
    <property type="match status" value="1"/>
</dbReference>
<gene>
    <name evidence="2" type="ORF">COCSUDRAFT_34965</name>
</gene>
<dbReference type="Proteomes" id="UP000007264">
    <property type="component" value="Unassembled WGS sequence"/>
</dbReference>
<dbReference type="PANTHER" id="PTHR42912">
    <property type="entry name" value="METHYLTRANSFERASE"/>
    <property type="match status" value="1"/>
</dbReference>
<evidence type="ECO:0000259" key="1">
    <source>
        <dbReference type="Pfam" id="PF08241"/>
    </source>
</evidence>
<accession>I0ZAU4</accession>
<dbReference type="KEGG" id="csl:COCSUDRAFT_34965"/>
<dbReference type="GO" id="GO:0032259">
    <property type="term" value="P:methylation"/>
    <property type="evidence" value="ECO:0007669"/>
    <property type="project" value="UniProtKB-KW"/>
</dbReference>
<dbReference type="eggNOG" id="ENOG502RREW">
    <property type="taxonomic scope" value="Eukaryota"/>
</dbReference>
<dbReference type="EMBL" id="AGSI01000001">
    <property type="protein sequence ID" value="EIE27763.1"/>
    <property type="molecule type" value="Genomic_DNA"/>
</dbReference>
<keyword evidence="2" id="KW-0489">Methyltransferase</keyword>
<dbReference type="GeneID" id="17045778"/>
<evidence type="ECO:0000313" key="2">
    <source>
        <dbReference type="EMBL" id="EIE27763.1"/>
    </source>
</evidence>
<dbReference type="InterPro" id="IPR013216">
    <property type="entry name" value="Methyltransf_11"/>
</dbReference>
<feature type="domain" description="Methyltransferase type 11" evidence="1">
    <location>
        <begin position="141"/>
        <end position="246"/>
    </location>
</feature>
<evidence type="ECO:0000313" key="3">
    <source>
        <dbReference type="Proteomes" id="UP000007264"/>
    </source>
</evidence>
<dbReference type="RefSeq" id="XP_005652307.1">
    <property type="nucleotide sequence ID" value="XM_005652250.1"/>
</dbReference>
<dbReference type="AlphaFoldDB" id="I0ZAU4"/>
<dbReference type="CDD" id="cd02440">
    <property type="entry name" value="AdoMet_MTases"/>
    <property type="match status" value="1"/>
</dbReference>
<proteinExistence type="predicted"/>
<reference evidence="2 3" key="1">
    <citation type="journal article" date="2012" name="Genome Biol.">
        <title>The genome of the polar eukaryotic microalga coccomyxa subellipsoidea reveals traits of cold adaptation.</title>
        <authorList>
            <person name="Blanc G."/>
            <person name="Agarkova I."/>
            <person name="Grimwood J."/>
            <person name="Kuo A."/>
            <person name="Brueggeman A."/>
            <person name="Dunigan D."/>
            <person name="Gurnon J."/>
            <person name="Ladunga I."/>
            <person name="Lindquist E."/>
            <person name="Lucas S."/>
            <person name="Pangilinan J."/>
            <person name="Proschold T."/>
            <person name="Salamov A."/>
            <person name="Schmutz J."/>
            <person name="Weeks D."/>
            <person name="Yamada T."/>
            <person name="Claverie J.M."/>
            <person name="Grigoriev I."/>
            <person name="Van Etten J."/>
            <person name="Lomsadze A."/>
            <person name="Borodovsky M."/>
        </authorList>
    </citation>
    <scope>NUCLEOTIDE SEQUENCE [LARGE SCALE GENOMIC DNA]</scope>
    <source>
        <strain evidence="2 3">C-169</strain>
    </source>
</reference>
<dbReference type="Pfam" id="PF08241">
    <property type="entry name" value="Methyltransf_11"/>
    <property type="match status" value="1"/>
</dbReference>
<dbReference type="PANTHER" id="PTHR42912:SF68">
    <property type="entry name" value="METHYLTRANSFERASE TYPE 11 DOMAIN-CONTAINING PROTEIN"/>
    <property type="match status" value="1"/>
</dbReference>